<keyword evidence="10 15" id="KW-0648">Protein biosynthesis</keyword>
<dbReference type="PANTHER" id="PTHR11777:SF9">
    <property type="entry name" value="ALANINE--TRNA LIGASE, CYTOPLASMIC"/>
    <property type="match status" value="1"/>
</dbReference>
<keyword evidence="11 15" id="KW-0496">Mitochondrion</keyword>
<evidence type="ECO:0000313" key="19">
    <source>
        <dbReference type="Proteomes" id="UP000053447"/>
    </source>
</evidence>
<feature type="coiled-coil region" evidence="16">
    <location>
        <begin position="805"/>
        <end position="832"/>
    </location>
</feature>
<gene>
    <name evidence="15" type="primary">ALA1</name>
    <name evidence="18" type="ORF">T551_03343</name>
</gene>
<feature type="binding site" evidence="15">
    <location>
        <position position="602"/>
    </location>
    <ligand>
        <name>Zn(2+)</name>
        <dbReference type="ChEBI" id="CHEBI:29105"/>
    </ligand>
</feature>
<keyword evidence="6 15" id="KW-0547">Nucleotide-binding</keyword>
<comment type="function">
    <text evidence="14 15">Catalyzes the attachment of alanine to tRNA(Ala) in a two-step reaction: alanine is first activated by ATP to form Ala-AMP and then transferred to the acceptor end of tRNA(Ala). Also edits incorrectly charged tRNA(Ala) via its editing domain.</text>
</comment>
<protein>
    <recommendedName>
        <fullName evidence="15">Alanine--tRNA ligase</fullName>
        <ecNumber evidence="15">6.1.1.7</ecNumber>
    </recommendedName>
    <alternativeName>
        <fullName evidence="15">Alanyl-tRNA synthetase</fullName>
        <shortName evidence="15">AlaRS</shortName>
    </alternativeName>
</protein>
<name>A0A0W4ZET1_PNEJ7</name>
<evidence type="ECO:0000256" key="12">
    <source>
        <dbReference type="ARBA" id="ARBA00023146"/>
    </source>
</evidence>
<dbReference type="Pfam" id="PF01411">
    <property type="entry name" value="tRNA-synt_2c"/>
    <property type="match status" value="1"/>
</dbReference>
<dbReference type="PROSITE" id="PS50860">
    <property type="entry name" value="AA_TRNA_LIGASE_II_ALA"/>
    <property type="match status" value="1"/>
</dbReference>
<dbReference type="Gene3D" id="3.30.980.10">
    <property type="entry name" value="Threonyl-trna Synthetase, Chain A, domain 2"/>
    <property type="match status" value="1"/>
</dbReference>
<evidence type="ECO:0000256" key="15">
    <source>
        <dbReference type="HAMAP-Rule" id="MF_03133"/>
    </source>
</evidence>
<comment type="subunit">
    <text evidence="15">Monomer.</text>
</comment>
<dbReference type="Pfam" id="PF26023">
    <property type="entry name" value="ALA1"/>
    <property type="match status" value="1"/>
</dbReference>
<dbReference type="InterPro" id="IPR023033">
    <property type="entry name" value="Ala_tRNA_ligase_euk/bac"/>
</dbReference>
<keyword evidence="4 15" id="KW-0436">Ligase</keyword>
<dbReference type="FunFam" id="3.30.980.10:FF:000004">
    <property type="entry name" value="Alanine--tRNA ligase, cytoplasmic"/>
    <property type="match status" value="1"/>
</dbReference>
<keyword evidence="7 15" id="KW-0862">Zinc</keyword>
<sequence length="959" mass="109299">MKNALKWPSHKVRETFISYFKERDHTFVPSASVVPYNDPTLLFTNAGMNQYKSIFLGTVDPYSPLGKLKRAVNSQKVIRAGGKHNDLDDVGKDSYHHTFFEMLGNWSFGDYFKKEAIAYSWDLLTRIYELPKNCLYVTYFQGDEENEILPDLETRDLWIAIGVDQNHILPGSKKDNFWEMGDIGPCGPCTEIHYDRIGGRNATNLVNKDDPDVIEIWNNVFIQYNREKNGKLVPLPSKHVDTGMGFERLVSILQNKSSNYDTDIFYPLLKKVHEITGIRPYQGKFGDEDIDGIDTAYRVVVDHVRTLMFSICDGCIPNNDGRGYVLRRILRRGARYARKKFNYPIGNFFSSLAPTLINQMVHAFPELEKGYSILDILDMEEASFAKTLDRGEKMFDKYLQNAIVKNTKVLPGKDVWSLYETYGFPIDLIDLIAKEKGMEIDQKGFKDTEIRSKEISRKSRGNNLESLKTMEINAHDFVKLQTMNVSHTDDSFKYNSGTINSKVKAIFYNKLFINSTENIKQGEQIIIILDKTNFYGEEGGQEGDVGKLVLEGKAEFFVEDTQINAGYVLHIGYMKYGYFELNDEIICEYEDIGRRKPIKNNHTATHLLNFSLRKILGDDVHQKGSLVSSEKLRFDFSYNFRISISDLAKIEDMCNDYISKDFTVYSKEINLDLAYKIFGVRAMFGETYPDPVRVLSVGVDLNEVIKSPTLSKWKDYSIEFCGGTHVSKTSDIKNFIIVEEGSISKGIRRIVALTGHEANSALRSTHDFSERLACLKSMPAGPEKIQRSKLMTAELDCIAISIIEKFKFRETLSQIQKEILELEKNKRKEEERRVVDFIKTYFSENPNETYLVVNIPNISPNMKVLSNAISYVKTNEKDKSVYLFATDQNQSKNIAHICYVSKSALVKVNGQEWANTVTTILGGKSGGKIDSAQGIGTNIEKIDEAVTAAIAYIKKRLNI</sequence>
<dbReference type="NCBIfam" id="TIGR00344">
    <property type="entry name" value="alaS"/>
    <property type="match status" value="1"/>
</dbReference>
<dbReference type="GO" id="GO:0000049">
    <property type="term" value="F:tRNA binding"/>
    <property type="evidence" value="ECO:0007669"/>
    <property type="project" value="UniProtKB-KW"/>
</dbReference>
<dbReference type="InterPro" id="IPR045864">
    <property type="entry name" value="aa-tRNA-synth_II/BPL/LPL"/>
</dbReference>
<feature type="domain" description="Alanyl-transfer RNA synthetases family profile" evidence="17">
    <location>
        <begin position="7"/>
        <end position="764"/>
    </location>
</feature>
<evidence type="ECO:0000256" key="1">
    <source>
        <dbReference type="ARBA" id="ARBA00008429"/>
    </source>
</evidence>
<dbReference type="PRINTS" id="PR00980">
    <property type="entry name" value="TRNASYNTHALA"/>
</dbReference>
<dbReference type="GeneID" id="28941861"/>
<dbReference type="GO" id="GO:0005524">
    <property type="term" value="F:ATP binding"/>
    <property type="evidence" value="ECO:0007669"/>
    <property type="project" value="UniProtKB-UniRule"/>
</dbReference>
<dbReference type="Gene3D" id="3.30.930.10">
    <property type="entry name" value="Bira Bifunctional Protein, Domain 2"/>
    <property type="match status" value="1"/>
</dbReference>
<dbReference type="SUPFAM" id="SSF50447">
    <property type="entry name" value="Translation proteins"/>
    <property type="match status" value="1"/>
</dbReference>
<dbReference type="GO" id="GO:0005739">
    <property type="term" value="C:mitochondrion"/>
    <property type="evidence" value="ECO:0007669"/>
    <property type="project" value="UniProtKB-SubCell"/>
</dbReference>
<dbReference type="SUPFAM" id="SSF101353">
    <property type="entry name" value="Putative anticodon-binding domain of alanyl-tRNA synthetase (AlaRS)"/>
    <property type="match status" value="1"/>
</dbReference>
<dbReference type="SMART" id="SM00863">
    <property type="entry name" value="tRNA_SAD"/>
    <property type="match status" value="1"/>
</dbReference>
<evidence type="ECO:0000256" key="9">
    <source>
        <dbReference type="ARBA" id="ARBA00022884"/>
    </source>
</evidence>
<comment type="caution">
    <text evidence="18">The sequence shown here is derived from an EMBL/GenBank/DDBJ whole genome shotgun (WGS) entry which is preliminary data.</text>
</comment>
<dbReference type="EC" id="6.1.1.7" evidence="15"/>
<dbReference type="InterPro" id="IPR018165">
    <property type="entry name" value="Ala-tRNA-synth_IIc_core"/>
</dbReference>
<dbReference type="FunFam" id="3.10.310.40:FF:000003">
    <property type="entry name" value="Alanine--tRNA ligase"/>
    <property type="match status" value="1"/>
</dbReference>
<evidence type="ECO:0000256" key="13">
    <source>
        <dbReference type="ARBA" id="ARBA00048300"/>
    </source>
</evidence>
<dbReference type="GO" id="GO:0004813">
    <property type="term" value="F:alanine-tRNA ligase activity"/>
    <property type="evidence" value="ECO:0007669"/>
    <property type="project" value="UniProtKB-UniRule"/>
</dbReference>
<dbReference type="FunFam" id="3.30.930.10:FF:000011">
    <property type="entry name" value="Alanine--tRNA ligase, cytoplasmic"/>
    <property type="match status" value="1"/>
</dbReference>
<dbReference type="InterPro" id="IPR050058">
    <property type="entry name" value="Ala-tRNA_ligase"/>
</dbReference>
<comment type="domain">
    <text evidence="15">Consists of three domains; the N-terminal catalytic domain, the editing domain and the C-terminal C-Ala domain. The editing domain removes incorrectly charged amino acids, while the C-Ala domain, along with tRNA(Ala), serves as a bridge to cooperatively bring together the editing and aminoacylation centers thus stimulating deacylation of misacylated tRNAs.</text>
</comment>
<dbReference type="InterPro" id="IPR018164">
    <property type="entry name" value="Ala-tRNA-synth_IIc_N"/>
</dbReference>
<evidence type="ECO:0000256" key="16">
    <source>
        <dbReference type="SAM" id="Coils"/>
    </source>
</evidence>
<dbReference type="STRING" id="1408657.A0A0W4ZET1"/>
<feature type="binding site" evidence="15">
    <location>
        <position position="725"/>
    </location>
    <ligand>
        <name>Zn(2+)</name>
        <dbReference type="ChEBI" id="CHEBI:29105"/>
    </ligand>
</feature>
<keyword evidence="3 15" id="KW-0820">tRNA-binding</keyword>
<reference evidence="19" key="1">
    <citation type="journal article" date="2016" name="Nat. Commun.">
        <title>Genome analysis of three Pneumocystis species reveals adaptation mechanisms to life exclusively in mammalian hosts.</title>
        <authorList>
            <person name="Ma L."/>
            <person name="Chen Z."/>
            <person name="Huang D.W."/>
            <person name="Kutty G."/>
            <person name="Ishihara M."/>
            <person name="Wang H."/>
            <person name="Abouelleil A."/>
            <person name="Bishop L."/>
            <person name="Davey E."/>
            <person name="Deng R."/>
            <person name="Deng X."/>
            <person name="Fan L."/>
            <person name="Fantoni G."/>
            <person name="Fitzgerald M."/>
            <person name="Gogineni E."/>
            <person name="Goldberg J.M."/>
            <person name="Handley G."/>
            <person name="Hu X."/>
            <person name="Huber C."/>
            <person name="Jiao X."/>
            <person name="Jones K."/>
            <person name="Levin J.Z."/>
            <person name="Liu Y."/>
            <person name="Macdonald P."/>
            <person name="Melnikov A."/>
            <person name="Raley C."/>
            <person name="Sassi M."/>
            <person name="Sherman B.T."/>
            <person name="Song X."/>
            <person name="Sykes S."/>
            <person name="Tran B."/>
            <person name="Walsh L."/>
            <person name="Xia Y."/>
            <person name="Yang J."/>
            <person name="Young S."/>
            <person name="Zeng Q."/>
            <person name="Zheng X."/>
            <person name="Stephens R."/>
            <person name="Nusbaum C."/>
            <person name="Birren B.W."/>
            <person name="Azadi P."/>
            <person name="Lempicki R.A."/>
            <person name="Cuomo C.A."/>
            <person name="Kovacs J.A."/>
        </authorList>
    </citation>
    <scope>NUCLEOTIDE SEQUENCE [LARGE SCALE GENOMIC DNA]</scope>
    <source>
        <strain evidence="19">RU7</strain>
    </source>
</reference>
<dbReference type="Gene3D" id="3.10.310.40">
    <property type="match status" value="1"/>
</dbReference>
<keyword evidence="8 15" id="KW-0067">ATP-binding</keyword>
<proteinExistence type="inferred from homology"/>
<dbReference type="Proteomes" id="UP000053447">
    <property type="component" value="Unassembled WGS sequence"/>
</dbReference>
<dbReference type="VEuPathDB" id="FungiDB:T551_03343"/>
<dbReference type="GO" id="GO:0070143">
    <property type="term" value="P:mitochondrial alanyl-tRNA aminoacylation"/>
    <property type="evidence" value="ECO:0007669"/>
    <property type="project" value="UniProtKB-UniRule"/>
</dbReference>
<keyword evidence="2 15" id="KW-0963">Cytoplasm</keyword>
<dbReference type="SUPFAM" id="SSF55681">
    <property type="entry name" value="Class II aaRS and biotin synthetases"/>
    <property type="match status" value="1"/>
</dbReference>
<accession>A0A0W4ZET1</accession>
<dbReference type="Gene3D" id="2.40.30.130">
    <property type="match status" value="1"/>
</dbReference>
<keyword evidence="5 15" id="KW-0479">Metal-binding</keyword>
<feature type="binding site" evidence="15">
    <location>
        <position position="606"/>
    </location>
    <ligand>
        <name>Zn(2+)</name>
        <dbReference type="ChEBI" id="CHEBI:29105"/>
    </ligand>
</feature>
<dbReference type="CDD" id="cd00673">
    <property type="entry name" value="AlaRS_core"/>
    <property type="match status" value="1"/>
</dbReference>
<keyword evidence="16" id="KW-0175">Coiled coil</keyword>
<dbReference type="Pfam" id="PF02272">
    <property type="entry name" value="DHHA1"/>
    <property type="match status" value="1"/>
</dbReference>
<evidence type="ECO:0000256" key="8">
    <source>
        <dbReference type="ARBA" id="ARBA00022840"/>
    </source>
</evidence>
<dbReference type="FunFam" id="2.40.30.130:FF:000004">
    <property type="entry name" value="Alanine--tRNA ligase"/>
    <property type="match status" value="1"/>
</dbReference>
<dbReference type="InterPro" id="IPR018162">
    <property type="entry name" value="Ala-tRNA-ligase_IIc_anticod-bd"/>
</dbReference>
<evidence type="ECO:0000256" key="10">
    <source>
        <dbReference type="ARBA" id="ARBA00022917"/>
    </source>
</evidence>
<dbReference type="InterPro" id="IPR003156">
    <property type="entry name" value="DHHA1_dom"/>
</dbReference>
<comment type="catalytic activity">
    <reaction evidence="13 15">
        <text>tRNA(Ala) + L-alanine + ATP = L-alanyl-tRNA(Ala) + AMP + diphosphate</text>
        <dbReference type="Rhea" id="RHEA:12540"/>
        <dbReference type="Rhea" id="RHEA-COMP:9657"/>
        <dbReference type="Rhea" id="RHEA-COMP:9923"/>
        <dbReference type="ChEBI" id="CHEBI:30616"/>
        <dbReference type="ChEBI" id="CHEBI:33019"/>
        <dbReference type="ChEBI" id="CHEBI:57972"/>
        <dbReference type="ChEBI" id="CHEBI:78442"/>
        <dbReference type="ChEBI" id="CHEBI:78497"/>
        <dbReference type="ChEBI" id="CHEBI:456215"/>
        <dbReference type="EC" id="6.1.1.7"/>
    </reaction>
</comment>
<evidence type="ECO:0000259" key="17">
    <source>
        <dbReference type="PROSITE" id="PS50860"/>
    </source>
</evidence>
<comment type="similarity">
    <text evidence="1">Belongs to the class-II aminoacyl-tRNA synthetase family. Alax-L subfamily.</text>
</comment>
<feature type="binding site" evidence="15">
    <location>
        <position position="721"/>
    </location>
    <ligand>
        <name>Zn(2+)</name>
        <dbReference type="ChEBI" id="CHEBI:29105"/>
    </ligand>
</feature>
<dbReference type="InterPro" id="IPR009000">
    <property type="entry name" value="Transl_B-barrel_sf"/>
</dbReference>
<dbReference type="RefSeq" id="XP_018228212.1">
    <property type="nucleotide sequence ID" value="XM_018375606.1"/>
</dbReference>
<dbReference type="EMBL" id="LFWA01000016">
    <property type="protein sequence ID" value="KTW26881.1"/>
    <property type="molecule type" value="Genomic_DNA"/>
</dbReference>
<dbReference type="Pfam" id="PF07973">
    <property type="entry name" value="tRNA_SAD"/>
    <property type="match status" value="1"/>
</dbReference>
<evidence type="ECO:0000256" key="11">
    <source>
        <dbReference type="ARBA" id="ARBA00023128"/>
    </source>
</evidence>
<dbReference type="GO" id="GO:0002161">
    <property type="term" value="F:aminoacyl-tRNA deacylase activity"/>
    <property type="evidence" value="ECO:0007669"/>
    <property type="project" value="TreeGrafter"/>
</dbReference>
<dbReference type="InterPro" id="IPR002318">
    <property type="entry name" value="Ala-tRNA-lgiase_IIc"/>
</dbReference>
<evidence type="ECO:0000256" key="5">
    <source>
        <dbReference type="ARBA" id="ARBA00022723"/>
    </source>
</evidence>
<evidence type="ECO:0000256" key="7">
    <source>
        <dbReference type="ARBA" id="ARBA00022833"/>
    </source>
</evidence>
<organism evidence="18 19">
    <name type="scientific">Pneumocystis jirovecii (strain RU7)</name>
    <name type="common">Human pneumocystis pneumonia agent</name>
    <dbReference type="NCBI Taxonomy" id="1408657"/>
    <lineage>
        <taxon>Eukaryota</taxon>
        <taxon>Fungi</taxon>
        <taxon>Dikarya</taxon>
        <taxon>Ascomycota</taxon>
        <taxon>Taphrinomycotina</taxon>
        <taxon>Pneumocystomycetes</taxon>
        <taxon>Pneumocystaceae</taxon>
        <taxon>Pneumocystis</taxon>
    </lineage>
</organism>
<dbReference type="InterPro" id="IPR059090">
    <property type="entry name" value="ALA1_helical"/>
</dbReference>
<dbReference type="OrthoDB" id="2423964at2759"/>
<evidence type="ECO:0000256" key="3">
    <source>
        <dbReference type="ARBA" id="ARBA00022555"/>
    </source>
</evidence>
<comment type="subcellular location">
    <subcellularLocation>
        <location evidence="15">Mitochondrion</location>
    </subcellularLocation>
    <subcellularLocation>
        <location evidence="15">Cytoplasm</location>
    </subcellularLocation>
</comment>
<evidence type="ECO:0000313" key="18">
    <source>
        <dbReference type="EMBL" id="KTW26881.1"/>
    </source>
</evidence>
<dbReference type="PANTHER" id="PTHR11777">
    <property type="entry name" value="ALANYL-TRNA SYNTHETASE"/>
    <property type="match status" value="1"/>
</dbReference>
<keyword evidence="12 15" id="KW-0030">Aminoacyl-tRNA synthetase</keyword>
<dbReference type="InterPro" id="IPR012947">
    <property type="entry name" value="tRNA_SAD"/>
</dbReference>
<dbReference type="HAMAP" id="MF_00036_B">
    <property type="entry name" value="Ala_tRNA_synth_B"/>
    <property type="match status" value="1"/>
</dbReference>
<comment type="cofactor">
    <cofactor evidence="15">
        <name>Zn(2+)</name>
        <dbReference type="ChEBI" id="CHEBI:29105"/>
    </cofactor>
    <text evidence="15">Binds 1 zinc ion per subunit.</text>
</comment>
<keyword evidence="19" id="KW-1185">Reference proteome</keyword>
<keyword evidence="9 15" id="KW-0694">RNA-binding</keyword>
<dbReference type="eggNOG" id="KOG0188">
    <property type="taxonomic scope" value="Eukaryota"/>
</dbReference>
<evidence type="ECO:0000256" key="2">
    <source>
        <dbReference type="ARBA" id="ARBA00022490"/>
    </source>
</evidence>
<evidence type="ECO:0000256" key="14">
    <source>
        <dbReference type="ARBA" id="ARBA00055137"/>
    </source>
</evidence>
<dbReference type="InterPro" id="IPR018163">
    <property type="entry name" value="Thr/Ala-tRNA-synth_IIc_edit"/>
</dbReference>
<dbReference type="GO" id="GO:0008270">
    <property type="term" value="F:zinc ion binding"/>
    <property type="evidence" value="ECO:0007669"/>
    <property type="project" value="UniProtKB-UniRule"/>
</dbReference>
<evidence type="ECO:0000256" key="4">
    <source>
        <dbReference type="ARBA" id="ARBA00022598"/>
    </source>
</evidence>
<evidence type="ECO:0000256" key="6">
    <source>
        <dbReference type="ARBA" id="ARBA00022741"/>
    </source>
</evidence>
<dbReference type="AlphaFoldDB" id="A0A0W4ZET1"/>
<dbReference type="SUPFAM" id="SSF55186">
    <property type="entry name" value="ThrRS/AlaRS common domain"/>
    <property type="match status" value="1"/>
</dbReference>